<reference evidence="1" key="1">
    <citation type="submission" date="2021-08" db="EMBL/GenBank/DDBJ databases">
        <title>Flavobacterium sp. strain CC-SYL302.</title>
        <authorList>
            <person name="Lin S.-Y."/>
            <person name="Lee T.-H."/>
            <person name="Young C.-C."/>
        </authorList>
    </citation>
    <scope>NUCLEOTIDE SEQUENCE</scope>
    <source>
        <strain evidence="1">CC-SYL302</strain>
    </source>
</reference>
<proteinExistence type="predicted"/>
<name>A0ABY6LZK0_9FLAO</name>
<keyword evidence="2" id="KW-1185">Reference proteome</keyword>
<accession>A0ABY6LZK0</accession>
<organism evidence="1 2">
    <name type="scientific">Flavobacterium agricola</name>
    <dbReference type="NCBI Taxonomy" id="2870839"/>
    <lineage>
        <taxon>Bacteria</taxon>
        <taxon>Pseudomonadati</taxon>
        <taxon>Bacteroidota</taxon>
        <taxon>Flavobacteriia</taxon>
        <taxon>Flavobacteriales</taxon>
        <taxon>Flavobacteriaceae</taxon>
        <taxon>Flavobacterium</taxon>
    </lineage>
</organism>
<dbReference type="SUPFAM" id="SSF140736">
    <property type="entry name" value="Rv1873-like"/>
    <property type="match status" value="1"/>
</dbReference>
<evidence type="ECO:0000313" key="2">
    <source>
        <dbReference type="Proteomes" id="UP001163328"/>
    </source>
</evidence>
<gene>
    <name evidence="1" type="ORF">K5I29_02125</name>
</gene>
<dbReference type="Proteomes" id="UP001163328">
    <property type="component" value="Chromosome"/>
</dbReference>
<dbReference type="Pfam" id="PF08837">
    <property type="entry name" value="DUF1810"/>
    <property type="match status" value="1"/>
</dbReference>
<dbReference type="RefSeq" id="WP_264434215.1">
    <property type="nucleotide sequence ID" value="NZ_CP081495.1"/>
</dbReference>
<dbReference type="InterPro" id="IPR036287">
    <property type="entry name" value="Rv1873-like_sf"/>
</dbReference>
<protein>
    <submittedName>
        <fullName evidence="1">DUF1810 domain-containing protein</fullName>
    </submittedName>
</protein>
<dbReference type="PIRSF" id="PIRSF008546">
    <property type="entry name" value="UCP008546"/>
    <property type="match status" value="1"/>
</dbReference>
<dbReference type="EMBL" id="CP081495">
    <property type="protein sequence ID" value="UYW01743.1"/>
    <property type="molecule type" value="Genomic_DNA"/>
</dbReference>
<sequence length="145" mass="16963">MTTQEKLDRFLKVQELTFDNALQEISLGKIESEWMWYIFPQMRGLGFSETSKYYGIDNYEQAQAYIEHEVLGPRLVEACEKVLEHKGKSIRNVFTYPDDSKLKSSMSLFCILPETHPIFQEVLDTFFDGKVDFNTITLLNETFVK</sequence>
<evidence type="ECO:0000313" key="1">
    <source>
        <dbReference type="EMBL" id="UYW01743.1"/>
    </source>
</evidence>
<dbReference type="InterPro" id="IPR014937">
    <property type="entry name" value="DUF1810"/>
</dbReference>
<dbReference type="Gene3D" id="1.25.40.380">
    <property type="entry name" value="Protein of unknown function DUF1810"/>
    <property type="match status" value="1"/>
</dbReference>